<dbReference type="Gene3D" id="3.30.420.10">
    <property type="entry name" value="Ribonuclease H-like superfamily/Ribonuclease H"/>
    <property type="match status" value="1"/>
</dbReference>
<organism evidence="6 7">
    <name type="scientific">Hungatella hathewayi WAL-18680</name>
    <dbReference type="NCBI Taxonomy" id="742737"/>
    <lineage>
        <taxon>Bacteria</taxon>
        <taxon>Bacillati</taxon>
        <taxon>Bacillota</taxon>
        <taxon>Clostridia</taxon>
        <taxon>Lachnospirales</taxon>
        <taxon>Lachnospiraceae</taxon>
        <taxon>Hungatella</taxon>
    </lineage>
</organism>
<keyword evidence="3" id="KW-0269">Exonuclease</keyword>
<dbReference type="InterPro" id="IPR013520">
    <property type="entry name" value="Ribonucl_H"/>
</dbReference>
<dbReference type="GO" id="GO:0000175">
    <property type="term" value="F:3'-5'-RNA exonuclease activity"/>
    <property type="evidence" value="ECO:0007669"/>
    <property type="project" value="InterPro"/>
</dbReference>
<keyword evidence="2" id="KW-0378">Hydrolase</keyword>
<dbReference type="SUPFAM" id="SSF53098">
    <property type="entry name" value="Ribonuclease H-like"/>
    <property type="match status" value="1"/>
</dbReference>
<dbReference type="PANTHER" id="PTHR23044:SF61">
    <property type="entry name" value="3'-5' EXORIBONUCLEASE 1-RELATED"/>
    <property type="match status" value="1"/>
</dbReference>
<dbReference type="HOGENOM" id="CLU_037266_3_0_9"/>
<protein>
    <recommendedName>
        <fullName evidence="5">Exonuclease domain-containing protein</fullName>
    </recommendedName>
</protein>
<feature type="region of interest" description="Disordered" evidence="4">
    <location>
        <begin position="303"/>
        <end position="326"/>
    </location>
</feature>
<gene>
    <name evidence="6" type="ORF">HMPREF9473_00160</name>
</gene>
<dbReference type="EMBL" id="ADLN01000001">
    <property type="protein sequence ID" value="EHI61709.1"/>
    <property type="molecule type" value="Genomic_DNA"/>
</dbReference>
<dbReference type="PANTHER" id="PTHR23044">
    <property type="entry name" value="3'-5' EXONUCLEASE ERI1-RELATED"/>
    <property type="match status" value="1"/>
</dbReference>
<evidence type="ECO:0000313" key="7">
    <source>
        <dbReference type="Proteomes" id="UP000005384"/>
    </source>
</evidence>
<evidence type="ECO:0000256" key="4">
    <source>
        <dbReference type="SAM" id="MobiDB-lite"/>
    </source>
</evidence>
<dbReference type="PATRIC" id="fig|742737.3.peg.153"/>
<keyword evidence="1" id="KW-0540">Nuclease</keyword>
<evidence type="ECO:0000256" key="2">
    <source>
        <dbReference type="ARBA" id="ARBA00022801"/>
    </source>
</evidence>
<dbReference type="Pfam" id="PF00929">
    <property type="entry name" value="RNase_T"/>
    <property type="match status" value="1"/>
</dbReference>
<dbReference type="SMART" id="SM00479">
    <property type="entry name" value="EXOIII"/>
    <property type="match status" value="1"/>
</dbReference>
<dbReference type="CDD" id="cd06133">
    <property type="entry name" value="ERI-1_3'hExo_like"/>
    <property type="match status" value="1"/>
</dbReference>
<comment type="caution">
    <text evidence="6">The sequence shown here is derived from an EMBL/GenBank/DDBJ whole genome shotgun (WGS) entry which is preliminary data.</text>
</comment>
<evidence type="ECO:0000256" key="3">
    <source>
        <dbReference type="ARBA" id="ARBA00022839"/>
    </source>
</evidence>
<accession>G5I9H0</accession>
<dbReference type="AlphaFoldDB" id="G5I9H0"/>
<evidence type="ECO:0000259" key="5">
    <source>
        <dbReference type="SMART" id="SM00479"/>
    </source>
</evidence>
<dbReference type="InterPro" id="IPR051274">
    <property type="entry name" value="3-5_Exoribonuclease"/>
</dbReference>
<dbReference type="RefSeq" id="WP_006778141.1">
    <property type="nucleotide sequence ID" value="NZ_CP040506.1"/>
</dbReference>
<keyword evidence="7" id="KW-1185">Reference proteome</keyword>
<dbReference type="Proteomes" id="UP000005384">
    <property type="component" value="Unassembled WGS sequence"/>
</dbReference>
<feature type="compositionally biased region" description="Basic residues" evidence="4">
    <location>
        <begin position="309"/>
        <end position="326"/>
    </location>
</feature>
<feature type="domain" description="Exonuclease" evidence="5">
    <location>
        <begin position="3"/>
        <end position="186"/>
    </location>
</feature>
<evidence type="ECO:0000256" key="1">
    <source>
        <dbReference type="ARBA" id="ARBA00022722"/>
    </source>
</evidence>
<dbReference type="GO" id="GO:0003676">
    <property type="term" value="F:nucleic acid binding"/>
    <property type="evidence" value="ECO:0007669"/>
    <property type="project" value="InterPro"/>
</dbReference>
<dbReference type="OrthoDB" id="159416at2"/>
<evidence type="ECO:0000313" key="6">
    <source>
        <dbReference type="EMBL" id="EHI61709.1"/>
    </source>
</evidence>
<dbReference type="InterPro" id="IPR036397">
    <property type="entry name" value="RNaseH_sf"/>
</dbReference>
<sequence>MKTYIVFDLEWNQSPQGKENSIEELPFEIIEIGAVKLDERFQMVAEYHRLISPQVYRQLHYKISEVTHMDMKELQKDGLDFKQVIEEFIAWCGDDYTFCTWGPMDLTELQRNMSYYHVEIPFKKPLFYYDVQKLYALLHGDIKAKPSLDTAVGELDIKEERPFHRALDDAYYTGKVMQRLDFVEAEPYLSVDYFRLPGDKAEEIYLEFPDYAKYVSRTFENKEDALADKTVTDMLCRRCRRMLRKKVRWFSFNQKTYLCLAVCPEHGFVRGKIRMKKSDDGRVYVVKTMKLVDDDGAQSVYERKEELKKRRNEKHKIKRAERRNHG</sequence>
<dbReference type="InterPro" id="IPR047201">
    <property type="entry name" value="ERI-1_3'hExo-like"/>
</dbReference>
<dbReference type="InterPro" id="IPR012337">
    <property type="entry name" value="RNaseH-like_sf"/>
</dbReference>
<proteinExistence type="predicted"/>
<reference evidence="6 7" key="1">
    <citation type="submission" date="2011-08" db="EMBL/GenBank/DDBJ databases">
        <title>The Genome Sequence of Clostridium hathewayi WAL-18680.</title>
        <authorList>
            <consortium name="The Broad Institute Genome Sequencing Platform"/>
            <person name="Earl A."/>
            <person name="Ward D."/>
            <person name="Feldgarden M."/>
            <person name="Gevers D."/>
            <person name="Finegold S.M."/>
            <person name="Summanen P.H."/>
            <person name="Molitoris D.R."/>
            <person name="Song M."/>
            <person name="Daigneault M."/>
            <person name="Allen-Vercoe E."/>
            <person name="Young S.K."/>
            <person name="Zeng Q."/>
            <person name="Gargeya S."/>
            <person name="Fitzgerald M."/>
            <person name="Haas B."/>
            <person name="Abouelleil A."/>
            <person name="Alvarado L."/>
            <person name="Arachchi H.M."/>
            <person name="Berlin A."/>
            <person name="Brown A."/>
            <person name="Chapman S.B."/>
            <person name="Chen Z."/>
            <person name="Dunbar C."/>
            <person name="Freedman E."/>
            <person name="Gearin G."/>
            <person name="Gellesch M."/>
            <person name="Goldberg J."/>
            <person name="Griggs A."/>
            <person name="Gujja S."/>
            <person name="Heiman D."/>
            <person name="Howarth C."/>
            <person name="Larson L."/>
            <person name="Lui A."/>
            <person name="MacDonald P.J.P."/>
            <person name="Montmayeur A."/>
            <person name="Murphy C."/>
            <person name="Neiman D."/>
            <person name="Pearson M."/>
            <person name="Priest M."/>
            <person name="Roberts A."/>
            <person name="Saif S."/>
            <person name="Shea T."/>
            <person name="Shenoy N."/>
            <person name="Sisk P."/>
            <person name="Stolte C."/>
            <person name="Sykes S."/>
            <person name="Wortman J."/>
            <person name="Nusbaum C."/>
            <person name="Birren B."/>
        </authorList>
    </citation>
    <scope>NUCLEOTIDE SEQUENCE [LARGE SCALE GENOMIC DNA]</scope>
    <source>
        <strain evidence="6 7">WAL-18680</strain>
    </source>
</reference>
<name>G5I9H0_9FIRM</name>